<dbReference type="EMBL" id="CACVAS010000058">
    <property type="protein sequence ID" value="CAA6811257.1"/>
    <property type="molecule type" value="Genomic_DNA"/>
</dbReference>
<organism evidence="1">
    <name type="scientific">uncultured Sulfurovum sp</name>
    <dbReference type="NCBI Taxonomy" id="269237"/>
    <lineage>
        <taxon>Bacteria</taxon>
        <taxon>Pseudomonadati</taxon>
        <taxon>Campylobacterota</taxon>
        <taxon>Epsilonproteobacteria</taxon>
        <taxon>Campylobacterales</taxon>
        <taxon>Sulfurovaceae</taxon>
        <taxon>Sulfurovum</taxon>
        <taxon>environmental samples</taxon>
    </lineage>
</organism>
<reference evidence="1" key="1">
    <citation type="submission" date="2020-01" db="EMBL/GenBank/DDBJ databases">
        <authorList>
            <person name="Meier V. D."/>
            <person name="Meier V D."/>
        </authorList>
    </citation>
    <scope>NUCLEOTIDE SEQUENCE</scope>
    <source>
        <strain evidence="1">HLG_WM_MAG_01</strain>
    </source>
</reference>
<name>A0A6S6T3G8_9BACT</name>
<proteinExistence type="predicted"/>
<accession>A0A6S6T3G8</accession>
<dbReference type="AlphaFoldDB" id="A0A6S6T3G8"/>
<sequence>MIKYMDKVLIACMVFAAVAAVFLSINGNEYLLYVG</sequence>
<gene>
    <name evidence="1" type="ORF">HELGO_WM154</name>
</gene>
<protein>
    <submittedName>
        <fullName evidence="1">Uncharacterized protein</fullName>
    </submittedName>
</protein>
<evidence type="ECO:0000313" key="1">
    <source>
        <dbReference type="EMBL" id="CAA6811257.1"/>
    </source>
</evidence>